<name>A0ABR7SZM5_HELCL</name>
<evidence type="ECO:0000256" key="7">
    <source>
        <dbReference type="ARBA" id="ARBA00032345"/>
    </source>
</evidence>
<feature type="binding site" evidence="8">
    <location>
        <begin position="57"/>
        <end position="61"/>
    </location>
    <ligand>
        <name>GTP</name>
        <dbReference type="ChEBI" id="CHEBI:37565"/>
        <label>1</label>
    </ligand>
</feature>
<dbReference type="PIRSF" id="PIRSF006485">
    <property type="entry name" value="GTP-binding_EngA"/>
    <property type="match status" value="1"/>
</dbReference>
<evidence type="ECO:0000259" key="11">
    <source>
        <dbReference type="PROSITE" id="PS51712"/>
    </source>
</evidence>
<evidence type="ECO:0000256" key="4">
    <source>
        <dbReference type="ARBA" id="ARBA00022737"/>
    </source>
</evidence>
<feature type="domain" description="EngA-type G" evidence="11">
    <location>
        <begin position="4"/>
        <end position="169"/>
    </location>
</feature>
<dbReference type="NCBIfam" id="TIGR00231">
    <property type="entry name" value="small_GTP"/>
    <property type="match status" value="2"/>
</dbReference>
<evidence type="ECO:0000256" key="2">
    <source>
        <dbReference type="ARBA" id="ARBA00020953"/>
    </source>
</evidence>
<evidence type="ECO:0000256" key="6">
    <source>
        <dbReference type="ARBA" id="ARBA00023134"/>
    </source>
</evidence>
<dbReference type="InterPro" id="IPR027417">
    <property type="entry name" value="P-loop_NTPase"/>
</dbReference>
<keyword evidence="3 8" id="KW-0690">Ribosome biogenesis</keyword>
<dbReference type="Gene3D" id="3.40.50.300">
    <property type="entry name" value="P-loop containing nucleotide triphosphate hydrolases"/>
    <property type="match status" value="2"/>
</dbReference>
<dbReference type="RefSeq" id="WP_188038355.1">
    <property type="nucleotide sequence ID" value="NZ_JACVHF010000001.1"/>
</dbReference>
<keyword evidence="6 8" id="KW-0342">GTP-binding</keyword>
<dbReference type="Pfam" id="PF01926">
    <property type="entry name" value="MMR_HSR1"/>
    <property type="match status" value="2"/>
</dbReference>
<evidence type="ECO:0000256" key="10">
    <source>
        <dbReference type="RuleBase" id="RU004481"/>
    </source>
</evidence>
<comment type="subunit">
    <text evidence="8">Associates with the 50S ribosomal subunit.</text>
</comment>
<evidence type="ECO:0000256" key="8">
    <source>
        <dbReference type="HAMAP-Rule" id="MF_00195"/>
    </source>
</evidence>
<organism evidence="12 13">
    <name type="scientific">Heliobacterium chlorum</name>
    <dbReference type="NCBI Taxonomy" id="2698"/>
    <lineage>
        <taxon>Bacteria</taxon>
        <taxon>Bacillati</taxon>
        <taxon>Bacillota</taxon>
        <taxon>Clostridia</taxon>
        <taxon>Eubacteriales</taxon>
        <taxon>Heliobacteriaceae</taxon>
        <taxon>Heliobacterium</taxon>
    </lineage>
</organism>
<dbReference type="InterPro" id="IPR005225">
    <property type="entry name" value="Small_GTP-bd"/>
</dbReference>
<feature type="binding site" evidence="8">
    <location>
        <begin position="231"/>
        <end position="235"/>
    </location>
    <ligand>
        <name>GTP</name>
        <dbReference type="ChEBI" id="CHEBI:37565"/>
        <label>2</label>
    </ligand>
</feature>
<dbReference type="Gene3D" id="3.30.300.20">
    <property type="match status" value="1"/>
</dbReference>
<evidence type="ECO:0000256" key="9">
    <source>
        <dbReference type="PROSITE-ProRule" id="PRU01049"/>
    </source>
</evidence>
<feature type="binding site" evidence="8">
    <location>
        <begin position="121"/>
        <end position="124"/>
    </location>
    <ligand>
        <name>GTP</name>
        <dbReference type="ChEBI" id="CHEBI:37565"/>
        <label>1</label>
    </ligand>
</feature>
<feature type="binding site" evidence="8">
    <location>
        <begin position="184"/>
        <end position="191"/>
    </location>
    <ligand>
        <name>GTP</name>
        <dbReference type="ChEBI" id="CHEBI:37565"/>
        <label>2</label>
    </ligand>
</feature>
<evidence type="ECO:0000313" key="12">
    <source>
        <dbReference type="EMBL" id="MBC9783188.1"/>
    </source>
</evidence>
<protein>
    <recommendedName>
        <fullName evidence="2 8">GTPase Der</fullName>
    </recommendedName>
    <alternativeName>
        <fullName evidence="7 8">GTP-binding protein EngA</fullName>
    </alternativeName>
</protein>
<dbReference type="Proteomes" id="UP000617402">
    <property type="component" value="Unassembled WGS sequence"/>
</dbReference>
<dbReference type="PANTHER" id="PTHR43834:SF6">
    <property type="entry name" value="GTPASE DER"/>
    <property type="match status" value="1"/>
</dbReference>
<dbReference type="HAMAP" id="MF_00195">
    <property type="entry name" value="GTPase_Der"/>
    <property type="match status" value="1"/>
</dbReference>
<comment type="similarity">
    <text evidence="1 8 9 10">Belongs to the TRAFAC class TrmE-Era-EngA-EngB-Septin-like GTPase superfamily. EngA (Der) GTPase family.</text>
</comment>
<evidence type="ECO:0000256" key="5">
    <source>
        <dbReference type="ARBA" id="ARBA00022741"/>
    </source>
</evidence>
<dbReference type="InterPro" id="IPR006073">
    <property type="entry name" value="GTP-bd"/>
</dbReference>
<dbReference type="PROSITE" id="PS51712">
    <property type="entry name" value="G_ENGA"/>
    <property type="match status" value="2"/>
</dbReference>
<dbReference type="CDD" id="cd01894">
    <property type="entry name" value="EngA1"/>
    <property type="match status" value="1"/>
</dbReference>
<reference evidence="12 13" key="1">
    <citation type="submission" date="2020-07" db="EMBL/GenBank/DDBJ databases">
        <title>Draft whole-genome sequence of Heliobacterium chlorum DSM 3682, type strain.</title>
        <authorList>
            <person name="Kyndt J.A."/>
            <person name="Meyer T.E."/>
            <person name="Imhoff J.F."/>
        </authorList>
    </citation>
    <scope>NUCLEOTIDE SEQUENCE [LARGE SCALE GENOMIC DNA]</scope>
    <source>
        <strain evidence="12 13">DSM 3682</strain>
    </source>
</reference>
<feature type="domain" description="EngA-type G" evidence="11">
    <location>
        <begin position="178"/>
        <end position="353"/>
    </location>
</feature>
<dbReference type="InterPro" id="IPR016484">
    <property type="entry name" value="GTPase_Der"/>
</dbReference>
<feature type="binding site" evidence="8">
    <location>
        <begin position="296"/>
        <end position="299"/>
    </location>
    <ligand>
        <name>GTP</name>
        <dbReference type="ChEBI" id="CHEBI:37565"/>
        <label>2</label>
    </ligand>
</feature>
<keyword evidence="13" id="KW-1185">Reference proteome</keyword>
<evidence type="ECO:0000313" key="13">
    <source>
        <dbReference type="Proteomes" id="UP000617402"/>
    </source>
</evidence>
<dbReference type="NCBIfam" id="TIGR03594">
    <property type="entry name" value="GTPase_EngA"/>
    <property type="match status" value="1"/>
</dbReference>
<evidence type="ECO:0000256" key="3">
    <source>
        <dbReference type="ARBA" id="ARBA00022517"/>
    </source>
</evidence>
<evidence type="ECO:0000256" key="1">
    <source>
        <dbReference type="ARBA" id="ARBA00008279"/>
    </source>
</evidence>
<dbReference type="EMBL" id="JACVHF010000001">
    <property type="protein sequence ID" value="MBC9783188.1"/>
    <property type="molecule type" value="Genomic_DNA"/>
</dbReference>
<dbReference type="InterPro" id="IPR015946">
    <property type="entry name" value="KH_dom-like_a/b"/>
</dbReference>
<gene>
    <name evidence="8 12" type="primary">der</name>
    <name evidence="12" type="ORF">H1S01_01530</name>
</gene>
<comment type="function">
    <text evidence="8 10">GTPase that plays an essential role in the late steps of ribosome biogenesis.</text>
</comment>
<comment type="caution">
    <text evidence="12">The sequence shown here is derived from an EMBL/GenBank/DDBJ whole genome shotgun (WGS) entry which is preliminary data.</text>
</comment>
<dbReference type="InterPro" id="IPR031166">
    <property type="entry name" value="G_ENGA"/>
</dbReference>
<sequence>MAKPIVAVVGRPNVGKSTLFNRLTGGRVAIVEDRPGVTRDRLYRNAKWLNRDFTLVDTGGLEFGADGNPFSEVIYKQAEAAIDEADVILFMVDGKAGITADDEAVAAVLRRTKKPVFLVVNKIEDFSQRDKYYEFFALGLGDPIPISASHGMNTGDLLDAVIEALPPEGDEEDDPDTIKIAVIGKPNVGKSSMVNAILGEERVIVSNIPGTTRDAIDTPFERDGKHYVLIDTAGMRRKGKIDESVERYSVMRSLRAVDRSDVVLMVIDASQGVTEQDKKIAGYAHEAGKACVLVLNKWDLVPKDDKTMNRFDKVVRSELGFLNYAPTIYVSALTGQRLPKILELVDFVTEQANRRIPTSVINELMTDIIRVTPAPSDRGRRLKILYVTQTSVKPPTFVFFVNDEELFHFSYQRHIMNRFRETFGFEGTPVRFIIRQREKEKE</sequence>
<dbReference type="InterPro" id="IPR032859">
    <property type="entry name" value="KH_dom-like"/>
</dbReference>
<dbReference type="Pfam" id="PF14714">
    <property type="entry name" value="KH_dom-like"/>
    <property type="match status" value="1"/>
</dbReference>
<accession>A0ABR7SZM5</accession>
<dbReference type="SUPFAM" id="SSF52540">
    <property type="entry name" value="P-loop containing nucleoside triphosphate hydrolases"/>
    <property type="match status" value="2"/>
</dbReference>
<dbReference type="CDD" id="cd01895">
    <property type="entry name" value="EngA2"/>
    <property type="match status" value="1"/>
</dbReference>
<keyword evidence="4 10" id="KW-0677">Repeat</keyword>
<dbReference type="PANTHER" id="PTHR43834">
    <property type="entry name" value="GTPASE DER"/>
    <property type="match status" value="1"/>
</dbReference>
<keyword evidence="5 8" id="KW-0547">Nucleotide-binding</keyword>
<proteinExistence type="inferred from homology"/>
<dbReference type="PRINTS" id="PR00326">
    <property type="entry name" value="GTP1OBG"/>
</dbReference>
<feature type="binding site" evidence="8">
    <location>
        <begin position="10"/>
        <end position="17"/>
    </location>
    <ligand>
        <name>GTP</name>
        <dbReference type="ChEBI" id="CHEBI:37565"/>
        <label>1</label>
    </ligand>
</feature>